<keyword evidence="5 7" id="KW-1133">Transmembrane helix</keyword>
<dbReference type="InterPro" id="IPR051800">
    <property type="entry name" value="PqiA-PqiB_transport"/>
</dbReference>
<evidence type="ECO:0000256" key="1">
    <source>
        <dbReference type="ARBA" id="ARBA00004533"/>
    </source>
</evidence>
<evidence type="ECO:0000256" key="7">
    <source>
        <dbReference type="SAM" id="Phobius"/>
    </source>
</evidence>
<evidence type="ECO:0000256" key="6">
    <source>
        <dbReference type="ARBA" id="ARBA00023136"/>
    </source>
</evidence>
<feature type="transmembrane region" description="Helical" evidence="7">
    <location>
        <begin position="70"/>
        <end position="94"/>
    </location>
</feature>
<feature type="transmembrane region" description="Helical" evidence="7">
    <location>
        <begin position="389"/>
        <end position="408"/>
    </location>
</feature>
<keyword evidence="2" id="KW-1003">Cell membrane</keyword>
<feature type="transmembrane region" description="Helical" evidence="7">
    <location>
        <begin position="295"/>
        <end position="315"/>
    </location>
</feature>
<evidence type="ECO:0000313" key="9">
    <source>
        <dbReference type="Proteomes" id="UP001524547"/>
    </source>
</evidence>
<dbReference type="InterPro" id="IPR007498">
    <property type="entry name" value="PqiA-like"/>
</dbReference>
<sequence>MPPAPRKTARVATSVTAHPRIAVIDTACECHSCGFFQHLPELEPGQVASCQRCGAQIGRRRTNPRVSTPLAFTLTSTVLYVVAMASPLMTFDLYGRSRTVTLLTGPAEFMHENWTMLGLLVGFATALAPALAIGLMLLILYAASRPCLPGWAPMLLRWYERLRPWSMIEVYMLGVFVAYTKLIDLATVTIGAAVWALAALLFSMAATDSTLDTEMIWQRRRVASTTRRVNGRPVLVDTTGCTAETLPQVDHMVSCVGCGLVCAAPYPIPRRRLLGECPRCGGLVRSRKSQSLQRTVALLASAVILYIPANLYPVMTIVKLNRGGGHTILSGVVELYEAGMLPLALLVFFASITVPILKIVSLAIMCWCTWRGSAWRLVGRSRLYRLVDFIGRWSMIDVFMVSILIALVKFGGLGDIRAEPGAFAFAAVVVLTIFAANCFDPRLMWDAAGLNGVTERAGRGRASGRRASPVEAAAS</sequence>
<dbReference type="EMBL" id="JAMZEJ010000008">
    <property type="protein sequence ID" value="MCQ8241881.1"/>
    <property type="molecule type" value="Genomic_DNA"/>
</dbReference>
<dbReference type="Pfam" id="PF04403">
    <property type="entry name" value="PqiA"/>
    <property type="match status" value="2"/>
</dbReference>
<comment type="subcellular location">
    <subcellularLocation>
        <location evidence="1">Cell inner membrane</location>
    </subcellularLocation>
</comment>
<organism evidence="8 9">
    <name type="scientific">Rhizosaccharibacter radicis</name>
    <dbReference type="NCBI Taxonomy" id="2782605"/>
    <lineage>
        <taxon>Bacteria</taxon>
        <taxon>Pseudomonadati</taxon>
        <taxon>Pseudomonadota</taxon>
        <taxon>Alphaproteobacteria</taxon>
        <taxon>Acetobacterales</taxon>
        <taxon>Acetobacteraceae</taxon>
        <taxon>Rhizosaccharibacter</taxon>
    </lineage>
</organism>
<evidence type="ECO:0000256" key="4">
    <source>
        <dbReference type="ARBA" id="ARBA00022692"/>
    </source>
</evidence>
<keyword evidence="4 7" id="KW-0812">Transmembrane</keyword>
<feature type="transmembrane region" description="Helical" evidence="7">
    <location>
        <begin position="185"/>
        <end position="211"/>
    </location>
</feature>
<keyword evidence="6 7" id="KW-0472">Membrane</keyword>
<feature type="transmembrane region" description="Helical" evidence="7">
    <location>
        <begin position="420"/>
        <end position="439"/>
    </location>
</feature>
<keyword evidence="9" id="KW-1185">Reference proteome</keyword>
<dbReference type="Proteomes" id="UP001524547">
    <property type="component" value="Unassembled WGS sequence"/>
</dbReference>
<keyword evidence="3" id="KW-0997">Cell inner membrane</keyword>
<reference evidence="8 9" key="1">
    <citation type="submission" date="2022-06" db="EMBL/GenBank/DDBJ databases">
        <title>Rhizosaccharibacter gen. nov. sp. nov. KSS12, endophytic bacteria isolated from sugarcane.</title>
        <authorList>
            <person name="Pitiwittayakul N."/>
        </authorList>
    </citation>
    <scope>NUCLEOTIDE SEQUENCE [LARGE SCALE GENOMIC DNA]</scope>
    <source>
        <strain evidence="8 9">KSS12</strain>
    </source>
</reference>
<comment type="caution">
    <text evidence="8">The sequence shown here is derived from an EMBL/GenBank/DDBJ whole genome shotgun (WGS) entry which is preliminary data.</text>
</comment>
<evidence type="ECO:0000256" key="5">
    <source>
        <dbReference type="ARBA" id="ARBA00022989"/>
    </source>
</evidence>
<feature type="transmembrane region" description="Helical" evidence="7">
    <location>
        <begin position="114"/>
        <end position="141"/>
    </location>
</feature>
<evidence type="ECO:0000256" key="3">
    <source>
        <dbReference type="ARBA" id="ARBA00022519"/>
    </source>
</evidence>
<accession>A0ABT1VZX4</accession>
<dbReference type="PANTHER" id="PTHR30462">
    <property type="entry name" value="INTERMEMBRANE TRANSPORT PROTEIN PQIB-RELATED"/>
    <property type="match status" value="1"/>
</dbReference>
<gene>
    <name evidence="8" type="ORF">NFI88_13660</name>
</gene>
<dbReference type="RefSeq" id="WP_422920631.1">
    <property type="nucleotide sequence ID" value="NZ_JAMZEJ010000008.1"/>
</dbReference>
<proteinExistence type="predicted"/>
<protein>
    <submittedName>
        <fullName evidence="8">Paraquat-inducible protein A</fullName>
    </submittedName>
</protein>
<feature type="transmembrane region" description="Helical" evidence="7">
    <location>
        <begin position="343"/>
        <end position="368"/>
    </location>
</feature>
<dbReference type="PANTHER" id="PTHR30462:SF3">
    <property type="entry name" value="INTERMEMBRANE TRANSPORT PROTEIN PQIA"/>
    <property type="match status" value="1"/>
</dbReference>
<feature type="transmembrane region" description="Helical" evidence="7">
    <location>
        <begin position="162"/>
        <end position="179"/>
    </location>
</feature>
<evidence type="ECO:0000256" key="2">
    <source>
        <dbReference type="ARBA" id="ARBA00022475"/>
    </source>
</evidence>
<name>A0ABT1VZX4_9PROT</name>
<evidence type="ECO:0000313" key="8">
    <source>
        <dbReference type="EMBL" id="MCQ8241881.1"/>
    </source>
</evidence>